<dbReference type="AlphaFoldDB" id="A0A837ICP5"/>
<evidence type="ECO:0000256" key="3">
    <source>
        <dbReference type="ARBA" id="ARBA00022598"/>
    </source>
</evidence>
<comment type="similarity">
    <text evidence="1 9">Belongs to the class-I aminoacyl-tRNA synthetase family.</text>
</comment>
<dbReference type="InterPro" id="IPR014729">
    <property type="entry name" value="Rossmann-like_a/b/a_fold"/>
</dbReference>
<dbReference type="SUPFAM" id="SSF52374">
    <property type="entry name" value="Nucleotidylyl transferase"/>
    <property type="match status" value="1"/>
</dbReference>
<dbReference type="Gene3D" id="3.40.50.620">
    <property type="entry name" value="HUPs"/>
    <property type="match status" value="1"/>
</dbReference>
<dbReference type="Gene3D" id="1.10.240.10">
    <property type="entry name" value="Tyrosyl-Transfer RNA Synthetase"/>
    <property type="match status" value="1"/>
</dbReference>
<evidence type="ECO:0000313" key="10">
    <source>
        <dbReference type="EMBL" id="KKT37246.1"/>
    </source>
</evidence>
<evidence type="ECO:0000256" key="7">
    <source>
        <dbReference type="ARBA" id="ARBA00023146"/>
    </source>
</evidence>
<dbReference type="InterPro" id="IPR002306">
    <property type="entry name" value="Trp-tRNA-ligase"/>
</dbReference>
<keyword evidence="5 9" id="KW-0067">ATP-binding</keyword>
<dbReference type="EMBL" id="LCHP01000001">
    <property type="protein sequence ID" value="KKT37246.1"/>
    <property type="molecule type" value="Genomic_DNA"/>
</dbReference>
<name>A0A837ICP5_9BACT</name>
<dbReference type="GO" id="GO:0004830">
    <property type="term" value="F:tryptophan-tRNA ligase activity"/>
    <property type="evidence" value="ECO:0007669"/>
    <property type="project" value="UniProtKB-UniRule"/>
</dbReference>
<evidence type="ECO:0000256" key="1">
    <source>
        <dbReference type="ARBA" id="ARBA00005594"/>
    </source>
</evidence>
<dbReference type="InterPro" id="IPR050203">
    <property type="entry name" value="Trp-tRNA_synthetase"/>
</dbReference>
<protein>
    <recommendedName>
        <fullName evidence="2 8">Tryptophan--tRNA ligase</fullName>
        <ecNumber evidence="2 8">6.1.1.2</ecNumber>
    </recommendedName>
</protein>
<evidence type="ECO:0000256" key="4">
    <source>
        <dbReference type="ARBA" id="ARBA00022741"/>
    </source>
</evidence>
<keyword evidence="7 9" id="KW-0030">Aminoacyl-tRNA synthetase</keyword>
<proteinExistence type="inferred from homology"/>
<comment type="caution">
    <text evidence="10">The sequence shown here is derived from an EMBL/GenBank/DDBJ whole genome shotgun (WGS) entry which is preliminary data.</text>
</comment>
<organism evidence="10 11">
    <name type="scientific">Candidatus Nomurabacteria bacterium GW2011_GWB1_44_12</name>
    <dbReference type="NCBI Taxonomy" id="1618748"/>
    <lineage>
        <taxon>Bacteria</taxon>
        <taxon>Candidatus Nomuraibacteriota</taxon>
    </lineage>
</organism>
<dbReference type="PANTHER" id="PTHR43766:SF1">
    <property type="entry name" value="TRYPTOPHAN--TRNA LIGASE, MITOCHONDRIAL"/>
    <property type="match status" value="1"/>
</dbReference>
<keyword evidence="6 9" id="KW-0648">Protein biosynthesis</keyword>
<dbReference type="InterPro" id="IPR002305">
    <property type="entry name" value="aa-tRNA-synth_Ic"/>
</dbReference>
<evidence type="ECO:0000256" key="9">
    <source>
        <dbReference type="RuleBase" id="RU363036"/>
    </source>
</evidence>
<accession>A0A837ICP5</accession>
<gene>
    <name evidence="10" type="ORF">UW25_C0001G0054</name>
</gene>
<evidence type="ECO:0000256" key="5">
    <source>
        <dbReference type="ARBA" id="ARBA00022840"/>
    </source>
</evidence>
<dbReference type="GO" id="GO:0006436">
    <property type="term" value="P:tryptophanyl-tRNA aminoacylation"/>
    <property type="evidence" value="ECO:0007669"/>
    <property type="project" value="UniProtKB-UniRule"/>
</dbReference>
<evidence type="ECO:0000313" key="11">
    <source>
        <dbReference type="Proteomes" id="UP000033815"/>
    </source>
</evidence>
<keyword evidence="3 9" id="KW-0436">Ligase</keyword>
<evidence type="ECO:0000256" key="6">
    <source>
        <dbReference type="ARBA" id="ARBA00022917"/>
    </source>
</evidence>
<reference evidence="10 11" key="1">
    <citation type="journal article" date="2015" name="Nature">
        <title>rRNA introns, odd ribosomes, and small enigmatic genomes across a large radiation of phyla.</title>
        <authorList>
            <person name="Brown C.T."/>
            <person name="Hug L.A."/>
            <person name="Thomas B.C."/>
            <person name="Sharon I."/>
            <person name="Castelle C.J."/>
            <person name="Singh A."/>
            <person name="Wilkins M.J."/>
            <person name="Williams K.H."/>
            <person name="Banfield J.F."/>
        </authorList>
    </citation>
    <scope>NUCLEOTIDE SEQUENCE [LARGE SCALE GENOMIC DNA]</scope>
</reference>
<dbReference type="PANTHER" id="PTHR43766">
    <property type="entry name" value="TRYPTOPHAN--TRNA LIGASE, MITOCHONDRIAL"/>
    <property type="match status" value="1"/>
</dbReference>
<dbReference type="PRINTS" id="PR01039">
    <property type="entry name" value="TRNASYNTHTRP"/>
</dbReference>
<dbReference type="EC" id="6.1.1.2" evidence="2 8"/>
<evidence type="ECO:0000256" key="8">
    <source>
        <dbReference type="NCBIfam" id="TIGR00233"/>
    </source>
</evidence>
<dbReference type="CDD" id="cd00806">
    <property type="entry name" value="TrpRS_core"/>
    <property type="match status" value="1"/>
</dbReference>
<dbReference type="GO" id="GO:0005524">
    <property type="term" value="F:ATP binding"/>
    <property type="evidence" value="ECO:0007669"/>
    <property type="project" value="UniProtKB-KW"/>
</dbReference>
<sequence length="333" mass="37103">MHKTEIVLSGIRATGKLHFGNFLGAVQNFVKFQQPGNTCLYFIADLHTLTTLQSPEELRGNLIEIVKDYIAAGLDPEKSVIYAQSSVPEISELCLYLSMLQPLGDLERIPTFKDLIRKNPDNVNLGIVTYPVLMAADILGPKATFVPVGEDQVPNIELARSLATRFNNRFGDTFVIPNMMQHMIRVPGLDGSKMGKSEADNAIDINSPREVILERYLKKGITDPERKRASDPGDPYDRCQSVYSVHELVTPGEVETRTIANACRTAQIGCSECKHRLVDGIAKILEPFQAARAELSEKDDYIKEILHEGGKKARVMIRETTSDVRDKMGIVIY</sequence>
<dbReference type="NCBIfam" id="TIGR00233">
    <property type="entry name" value="trpS"/>
    <property type="match status" value="1"/>
</dbReference>
<dbReference type="Pfam" id="PF00579">
    <property type="entry name" value="tRNA-synt_1b"/>
    <property type="match status" value="1"/>
</dbReference>
<dbReference type="GO" id="GO:0005829">
    <property type="term" value="C:cytosol"/>
    <property type="evidence" value="ECO:0007669"/>
    <property type="project" value="TreeGrafter"/>
</dbReference>
<keyword evidence="4 9" id="KW-0547">Nucleotide-binding</keyword>
<evidence type="ECO:0000256" key="2">
    <source>
        <dbReference type="ARBA" id="ARBA00013161"/>
    </source>
</evidence>
<dbReference type="Proteomes" id="UP000033815">
    <property type="component" value="Unassembled WGS sequence"/>
</dbReference>